<dbReference type="EMBL" id="RDBE01000007">
    <property type="protein sequence ID" value="RLV49068.1"/>
    <property type="molecule type" value="Genomic_DNA"/>
</dbReference>
<dbReference type="InterPro" id="IPR030678">
    <property type="entry name" value="Peptide/Ni-bd"/>
</dbReference>
<dbReference type="CDD" id="cd00995">
    <property type="entry name" value="PBP2_NikA_DppA_OppA_like"/>
    <property type="match status" value="1"/>
</dbReference>
<evidence type="ECO:0000256" key="1">
    <source>
        <dbReference type="SAM" id="MobiDB-lite"/>
    </source>
</evidence>
<dbReference type="PANTHER" id="PTHR30290">
    <property type="entry name" value="PERIPLASMIC BINDING COMPONENT OF ABC TRANSPORTER"/>
    <property type="match status" value="1"/>
</dbReference>
<gene>
    <name evidence="3" type="ORF">D9V37_10860</name>
</gene>
<dbReference type="Gene3D" id="3.10.105.10">
    <property type="entry name" value="Dipeptide-binding Protein, Domain 3"/>
    <property type="match status" value="1"/>
</dbReference>
<dbReference type="OrthoDB" id="9801912at2"/>
<evidence type="ECO:0000259" key="2">
    <source>
        <dbReference type="Pfam" id="PF00496"/>
    </source>
</evidence>
<dbReference type="AlphaFoldDB" id="A0A3L8P3R8"/>
<feature type="compositionally biased region" description="Low complexity" evidence="1">
    <location>
        <begin position="19"/>
        <end position="29"/>
    </location>
</feature>
<sequence length="536" mass="57948">MAAPGLAACGSPAAEARFASTTSSPPASSRQGGLLRVGPLGDGGNYDPTTNLFDYPQMPLSSIFEGLTSYPIGRTQWRPLPQLATAVVKSADQLTYRFQVREGVQFHGGFGELTAADVKYSFERAAGLIPLYPGAPKASVSYYGSDFAGLQGVTTTGRYTGEIHFAEPFVPFETITMPFATSGWITSEKAIAEHGAQAGLHPIGTGPYEVVSYEANSHMTLRRFAGYHGHNRMLGARNAFDEIELLLSPSNGRSTGQALTVPIESGEVDFTDTLGALDVGLLAGDRSYTAYRAQQPLNYFFLAMDVRHRGLEDARVRRAIRTALDVDEINLANRVLASSRLQAPVPPQLETGFWAAAPTRRRDLAAARALLREARAESLSLTIATPNIAFTSGDPTAVMQVIQSNLKDVGIDVEVVQTAPDSFVTDPGRGALLWANFAGAPDPYYQLEWFACDQIGVWNYAAWCDKTYSSMLQQLGTTTDPIRRQTIAEQMQSRMDASCTTVFASEAVNFALSRAGVHAAFDGNGNAQLHGFYRTR</sequence>
<evidence type="ECO:0000313" key="4">
    <source>
        <dbReference type="Proteomes" id="UP000281708"/>
    </source>
</evidence>
<keyword evidence="4" id="KW-1185">Reference proteome</keyword>
<dbReference type="PANTHER" id="PTHR30290:SF83">
    <property type="entry name" value="ABC TRANSPORTER SUBSTRATE-BINDING PROTEIN"/>
    <property type="match status" value="1"/>
</dbReference>
<dbReference type="GO" id="GO:0043190">
    <property type="term" value="C:ATP-binding cassette (ABC) transporter complex"/>
    <property type="evidence" value="ECO:0007669"/>
    <property type="project" value="InterPro"/>
</dbReference>
<dbReference type="Pfam" id="PF00496">
    <property type="entry name" value="SBP_bac_5"/>
    <property type="match status" value="1"/>
</dbReference>
<dbReference type="SUPFAM" id="SSF53850">
    <property type="entry name" value="Periplasmic binding protein-like II"/>
    <property type="match status" value="1"/>
</dbReference>
<proteinExistence type="predicted"/>
<accession>A0A3L8P3R8</accession>
<dbReference type="InterPro" id="IPR039424">
    <property type="entry name" value="SBP_5"/>
</dbReference>
<dbReference type="GO" id="GO:0015833">
    <property type="term" value="P:peptide transport"/>
    <property type="evidence" value="ECO:0007669"/>
    <property type="project" value="TreeGrafter"/>
</dbReference>
<comment type="caution">
    <text evidence="3">The sequence shown here is derived from an EMBL/GenBank/DDBJ whole genome shotgun (WGS) entry which is preliminary data.</text>
</comment>
<feature type="region of interest" description="Disordered" evidence="1">
    <location>
        <begin position="17"/>
        <end position="41"/>
    </location>
</feature>
<dbReference type="GO" id="GO:0042597">
    <property type="term" value="C:periplasmic space"/>
    <property type="evidence" value="ECO:0007669"/>
    <property type="project" value="UniProtKB-ARBA"/>
</dbReference>
<dbReference type="Proteomes" id="UP000281708">
    <property type="component" value="Unassembled WGS sequence"/>
</dbReference>
<dbReference type="Gene3D" id="3.40.190.10">
    <property type="entry name" value="Periplasmic binding protein-like II"/>
    <property type="match status" value="1"/>
</dbReference>
<name>A0A3L8P3R8_9ACTN</name>
<dbReference type="GO" id="GO:1904680">
    <property type="term" value="F:peptide transmembrane transporter activity"/>
    <property type="evidence" value="ECO:0007669"/>
    <property type="project" value="TreeGrafter"/>
</dbReference>
<reference evidence="3 4" key="1">
    <citation type="submission" date="2018-10" db="EMBL/GenBank/DDBJ databases">
        <title>Marmoricola sp. 4Q3S-7 whole genome shotgun sequence.</title>
        <authorList>
            <person name="Li F."/>
        </authorList>
    </citation>
    <scope>NUCLEOTIDE SEQUENCE [LARGE SCALE GENOMIC DNA]</scope>
    <source>
        <strain evidence="3 4">4Q3S-7</strain>
    </source>
</reference>
<evidence type="ECO:0000313" key="3">
    <source>
        <dbReference type="EMBL" id="RLV49068.1"/>
    </source>
</evidence>
<dbReference type="PIRSF" id="PIRSF002741">
    <property type="entry name" value="MppA"/>
    <property type="match status" value="1"/>
</dbReference>
<dbReference type="RefSeq" id="WP_121806172.1">
    <property type="nucleotide sequence ID" value="NZ_RDBE01000007.1"/>
</dbReference>
<protein>
    <submittedName>
        <fullName evidence="3">ABC transporter substrate-binding protein</fullName>
    </submittedName>
</protein>
<organism evidence="3 4">
    <name type="scientific">Nocardioides mangrovicus</name>
    <dbReference type="NCBI Taxonomy" id="2478913"/>
    <lineage>
        <taxon>Bacteria</taxon>
        <taxon>Bacillati</taxon>
        <taxon>Actinomycetota</taxon>
        <taxon>Actinomycetes</taxon>
        <taxon>Propionibacteriales</taxon>
        <taxon>Nocardioidaceae</taxon>
        <taxon>Nocardioides</taxon>
    </lineage>
</organism>
<dbReference type="InterPro" id="IPR000914">
    <property type="entry name" value="SBP_5_dom"/>
</dbReference>
<feature type="domain" description="Solute-binding protein family 5" evidence="2">
    <location>
        <begin position="79"/>
        <end position="451"/>
    </location>
</feature>